<dbReference type="Pfam" id="PF00005">
    <property type="entry name" value="ABC_tran"/>
    <property type="match status" value="1"/>
</dbReference>
<dbReference type="InterPro" id="IPR051782">
    <property type="entry name" value="ABC_Transporter_VariousFunc"/>
</dbReference>
<keyword evidence="2" id="KW-0547">Nucleotide-binding</keyword>
<dbReference type="EMBL" id="LSFN01000036">
    <property type="protein sequence ID" value="OAB71946.1"/>
    <property type="molecule type" value="Genomic_DNA"/>
</dbReference>
<dbReference type="SMART" id="SM00382">
    <property type="entry name" value="AAA"/>
    <property type="match status" value="1"/>
</dbReference>
<evidence type="ECO:0000259" key="4">
    <source>
        <dbReference type="PROSITE" id="PS50893"/>
    </source>
</evidence>
<dbReference type="PANTHER" id="PTHR42939:SF1">
    <property type="entry name" value="ABC TRANSPORTER ATP-BINDING PROTEIN ALBC-RELATED"/>
    <property type="match status" value="1"/>
</dbReference>
<evidence type="ECO:0000256" key="3">
    <source>
        <dbReference type="ARBA" id="ARBA00022840"/>
    </source>
</evidence>
<dbReference type="PROSITE" id="PS50893">
    <property type="entry name" value="ABC_TRANSPORTER_2"/>
    <property type="match status" value="1"/>
</dbReference>
<accession>A0A167BCI8</accession>
<sequence>MLNIENVSLTIGAYTLLDNINLQLNEGKIYGLLGPNGAGKTTLFKSMLGLTAYSGKITSDNQLLSSCDFGSLIEYPAFYNNLTVMENLQLHSQYLRLQQPDIQSALEQVDLWGARKKKFSQLSLGMKQRLGIARAFLDTPKYLLLDEPTNGLDPLGIKEIRILLKDRLKSPQHCILVSSHNLTEIAAIADELIFIRGGQIIKTMQNSFDNEQDLEKLYEDIMTSYQKENE</sequence>
<dbReference type="KEGG" id="pcx:LPB68_12565"/>
<dbReference type="GO" id="GO:0016887">
    <property type="term" value="F:ATP hydrolysis activity"/>
    <property type="evidence" value="ECO:0007669"/>
    <property type="project" value="InterPro"/>
</dbReference>
<organism evidence="5 6">
    <name type="scientific">Paenibacillus crassostreae</name>
    <dbReference type="NCBI Taxonomy" id="1763538"/>
    <lineage>
        <taxon>Bacteria</taxon>
        <taxon>Bacillati</taxon>
        <taxon>Bacillota</taxon>
        <taxon>Bacilli</taxon>
        <taxon>Bacillales</taxon>
        <taxon>Paenibacillaceae</taxon>
        <taxon>Paenibacillus</taxon>
    </lineage>
</organism>
<dbReference type="InterPro" id="IPR027417">
    <property type="entry name" value="P-loop_NTPase"/>
</dbReference>
<keyword evidence="6" id="KW-1185">Reference proteome</keyword>
<dbReference type="STRING" id="1763538.LPB68_12565"/>
<dbReference type="Proteomes" id="UP000077134">
    <property type="component" value="Unassembled WGS sequence"/>
</dbReference>
<dbReference type="InterPro" id="IPR017871">
    <property type="entry name" value="ABC_transporter-like_CS"/>
</dbReference>
<reference evidence="5 6" key="1">
    <citation type="submission" date="2016-02" db="EMBL/GenBank/DDBJ databases">
        <title>Paenibacillus sp. LPB0068, isolated from Crassostrea gigas.</title>
        <authorList>
            <person name="Shin S.-K."/>
            <person name="Yi H."/>
        </authorList>
    </citation>
    <scope>NUCLEOTIDE SEQUENCE [LARGE SCALE GENOMIC DNA]</scope>
    <source>
        <strain evidence="5 6">LPB0068</strain>
    </source>
</reference>
<name>A0A167BCI8_9BACL</name>
<dbReference type="PANTHER" id="PTHR42939">
    <property type="entry name" value="ABC TRANSPORTER ATP-BINDING PROTEIN ALBC-RELATED"/>
    <property type="match status" value="1"/>
</dbReference>
<keyword evidence="3 5" id="KW-0067">ATP-binding</keyword>
<evidence type="ECO:0000256" key="1">
    <source>
        <dbReference type="ARBA" id="ARBA00022448"/>
    </source>
</evidence>
<dbReference type="GO" id="GO:0005524">
    <property type="term" value="F:ATP binding"/>
    <property type="evidence" value="ECO:0007669"/>
    <property type="project" value="UniProtKB-KW"/>
</dbReference>
<gene>
    <name evidence="5" type="ORF">PNBC_18325</name>
</gene>
<dbReference type="PROSITE" id="PS00211">
    <property type="entry name" value="ABC_TRANSPORTER_1"/>
    <property type="match status" value="1"/>
</dbReference>
<proteinExistence type="predicted"/>
<evidence type="ECO:0000313" key="5">
    <source>
        <dbReference type="EMBL" id="OAB71946.1"/>
    </source>
</evidence>
<dbReference type="Gene3D" id="3.40.50.300">
    <property type="entry name" value="P-loop containing nucleotide triphosphate hydrolases"/>
    <property type="match status" value="1"/>
</dbReference>
<evidence type="ECO:0000256" key="2">
    <source>
        <dbReference type="ARBA" id="ARBA00022741"/>
    </source>
</evidence>
<evidence type="ECO:0000313" key="6">
    <source>
        <dbReference type="Proteomes" id="UP000077134"/>
    </source>
</evidence>
<dbReference type="OrthoDB" id="9804819at2"/>
<comment type="caution">
    <text evidence="5">The sequence shown here is derived from an EMBL/GenBank/DDBJ whole genome shotgun (WGS) entry which is preliminary data.</text>
</comment>
<dbReference type="SUPFAM" id="SSF52540">
    <property type="entry name" value="P-loop containing nucleoside triphosphate hydrolases"/>
    <property type="match status" value="1"/>
</dbReference>
<protein>
    <submittedName>
        <fullName evidence="5">ABC transporter ATP-binding protein</fullName>
    </submittedName>
</protein>
<dbReference type="InterPro" id="IPR003439">
    <property type="entry name" value="ABC_transporter-like_ATP-bd"/>
</dbReference>
<dbReference type="AlphaFoldDB" id="A0A167BCI8"/>
<dbReference type="InterPro" id="IPR003593">
    <property type="entry name" value="AAA+_ATPase"/>
</dbReference>
<feature type="domain" description="ABC transporter" evidence="4">
    <location>
        <begin position="2"/>
        <end position="222"/>
    </location>
</feature>
<dbReference type="RefSeq" id="WP_068660676.1">
    <property type="nucleotide sequence ID" value="NZ_CP017770.1"/>
</dbReference>
<keyword evidence="1" id="KW-0813">Transport</keyword>